<accession>A0A1F8DVD5</accession>
<sequence>MVKNAIVVLLTVIAAVSIGLIFIFYSFFSAPQIRAEAEWFVVPQKTERDETIAKLYGEGFIKSRTAMNAVLYLNGVGDEVRPGGYSVSKSMNVFKIAAALNQAPDQKWVVLWEGMRKEEMAELLAKSFKWDEKNLNDFINAYDEGVYFPDTYLVPKNESGKEMARRMFNRFNEKITSYTAELTEQNIRLDTTIKIASLIQREASGKEDARLISGIIWNRLLVGMKLDIDATIQYALGNAENGWWPTVRSEDRRAESPYNTYLNAGLPPAPIANPGINSIEAVLFPEKTDCLFYIHANRQTYCSATYDGHLDNIKRYLR</sequence>
<keyword evidence="4 7" id="KW-0472">Membrane</keyword>
<comment type="similarity">
    <text evidence="7">Belongs to the transglycosylase MltG family.</text>
</comment>
<dbReference type="PANTHER" id="PTHR30518">
    <property type="entry name" value="ENDOLYTIC MUREIN TRANSGLYCOSYLASE"/>
    <property type="match status" value="1"/>
</dbReference>
<keyword evidence="5 7" id="KW-0456">Lyase</keyword>
<dbReference type="HAMAP" id="MF_02065">
    <property type="entry name" value="MltG"/>
    <property type="match status" value="1"/>
</dbReference>
<dbReference type="GO" id="GO:0008932">
    <property type="term" value="F:lytic endotransglycosylase activity"/>
    <property type="evidence" value="ECO:0007669"/>
    <property type="project" value="UniProtKB-UniRule"/>
</dbReference>
<keyword evidence="3 7" id="KW-1133">Transmembrane helix</keyword>
<proteinExistence type="inferred from homology"/>
<organism evidence="8 9">
    <name type="scientific">Candidatus Wolfebacteria bacterium RIFCSPLOWO2_01_FULL_45_19</name>
    <dbReference type="NCBI Taxonomy" id="1802557"/>
    <lineage>
        <taxon>Bacteria</taxon>
        <taxon>Candidatus Wolfeibacteriota</taxon>
    </lineage>
</organism>
<comment type="subcellular location">
    <subcellularLocation>
        <location evidence="7">Cell membrane</location>
        <topology evidence="7">Single-pass membrane protein</topology>
    </subcellularLocation>
</comment>
<name>A0A1F8DVD5_9BACT</name>
<evidence type="ECO:0000256" key="3">
    <source>
        <dbReference type="ARBA" id="ARBA00022989"/>
    </source>
</evidence>
<dbReference type="Pfam" id="PF02618">
    <property type="entry name" value="YceG"/>
    <property type="match status" value="1"/>
</dbReference>
<dbReference type="EC" id="4.2.2.29" evidence="7"/>
<dbReference type="GO" id="GO:0005886">
    <property type="term" value="C:plasma membrane"/>
    <property type="evidence" value="ECO:0007669"/>
    <property type="project" value="UniProtKB-SubCell"/>
</dbReference>
<evidence type="ECO:0000256" key="4">
    <source>
        <dbReference type="ARBA" id="ARBA00023136"/>
    </source>
</evidence>
<protein>
    <recommendedName>
        <fullName evidence="7">Endolytic murein transglycosylase</fullName>
        <ecNumber evidence="7">4.2.2.29</ecNumber>
    </recommendedName>
    <alternativeName>
        <fullName evidence="7">Peptidoglycan lytic transglycosylase</fullName>
    </alternativeName>
    <alternativeName>
        <fullName evidence="7">Peptidoglycan polymerization terminase</fullName>
    </alternativeName>
</protein>
<dbReference type="STRING" id="1802557.A3A20_02315"/>
<evidence type="ECO:0000313" key="9">
    <source>
        <dbReference type="Proteomes" id="UP000178946"/>
    </source>
</evidence>
<evidence type="ECO:0000256" key="5">
    <source>
        <dbReference type="ARBA" id="ARBA00023239"/>
    </source>
</evidence>
<keyword evidence="6 7" id="KW-0961">Cell wall biogenesis/degradation</keyword>
<dbReference type="InterPro" id="IPR003770">
    <property type="entry name" value="MLTG-like"/>
</dbReference>
<evidence type="ECO:0000256" key="7">
    <source>
        <dbReference type="HAMAP-Rule" id="MF_02065"/>
    </source>
</evidence>
<dbReference type="EMBL" id="MGIR01000001">
    <property type="protein sequence ID" value="OGM91745.1"/>
    <property type="molecule type" value="Genomic_DNA"/>
</dbReference>
<evidence type="ECO:0000256" key="2">
    <source>
        <dbReference type="ARBA" id="ARBA00022692"/>
    </source>
</evidence>
<dbReference type="Gene3D" id="3.30.1490.480">
    <property type="entry name" value="Endolytic murein transglycosylase"/>
    <property type="match status" value="1"/>
</dbReference>
<comment type="catalytic activity">
    <reaction evidence="7">
        <text>a peptidoglycan chain = a peptidoglycan chain with N-acetyl-1,6-anhydromuramyl-[peptide] at the reducing end + a peptidoglycan chain with N-acetylglucosamine at the non-reducing end.</text>
        <dbReference type="EC" id="4.2.2.29"/>
    </reaction>
</comment>
<comment type="function">
    <text evidence="7">Functions as a peptidoglycan terminase that cleaves nascent peptidoglycan strands endolytically to terminate their elongation.</text>
</comment>
<comment type="caution">
    <text evidence="8">The sequence shown here is derived from an EMBL/GenBank/DDBJ whole genome shotgun (WGS) entry which is preliminary data.</text>
</comment>
<evidence type="ECO:0000256" key="6">
    <source>
        <dbReference type="ARBA" id="ARBA00023316"/>
    </source>
</evidence>
<dbReference type="GO" id="GO:0009252">
    <property type="term" value="P:peptidoglycan biosynthetic process"/>
    <property type="evidence" value="ECO:0007669"/>
    <property type="project" value="UniProtKB-UniRule"/>
</dbReference>
<dbReference type="Proteomes" id="UP000178946">
    <property type="component" value="Unassembled WGS sequence"/>
</dbReference>
<dbReference type="AlphaFoldDB" id="A0A1F8DVD5"/>
<dbReference type="PANTHER" id="PTHR30518:SF2">
    <property type="entry name" value="ENDOLYTIC MUREIN TRANSGLYCOSYLASE"/>
    <property type="match status" value="1"/>
</dbReference>
<gene>
    <name evidence="7" type="primary">mltG</name>
    <name evidence="8" type="ORF">A3A20_02315</name>
</gene>
<evidence type="ECO:0000313" key="8">
    <source>
        <dbReference type="EMBL" id="OGM91745.1"/>
    </source>
</evidence>
<reference evidence="8 9" key="1">
    <citation type="journal article" date="2016" name="Nat. Commun.">
        <title>Thousands of microbial genomes shed light on interconnected biogeochemical processes in an aquifer system.</title>
        <authorList>
            <person name="Anantharaman K."/>
            <person name="Brown C.T."/>
            <person name="Hug L.A."/>
            <person name="Sharon I."/>
            <person name="Castelle C.J."/>
            <person name="Probst A.J."/>
            <person name="Thomas B.C."/>
            <person name="Singh A."/>
            <person name="Wilkins M.J."/>
            <person name="Karaoz U."/>
            <person name="Brodie E.L."/>
            <person name="Williams K.H."/>
            <person name="Hubbard S.S."/>
            <person name="Banfield J.F."/>
        </authorList>
    </citation>
    <scope>NUCLEOTIDE SEQUENCE [LARGE SCALE GENOMIC DNA]</scope>
</reference>
<feature type="site" description="Important for catalytic activity" evidence="7">
    <location>
        <position position="202"/>
    </location>
</feature>
<feature type="transmembrane region" description="Helical" evidence="7">
    <location>
        <begin position="6"/>
        <end position="28"/>
    </location>
</feature>
<dbReference type="GO" id="GO:0071555">
    <property type="term" value="P:cell wall organization"/>
    <property type="evidence" value="ECO:0007669"/>
    <property type="project" value="UniProtKB-KW"/>
</dbReference>
<evidence type="ECO:0000256" key="1">
    <source>
        <dbReference type="ARBA" id="ARBA00022475"/>
    </source>
</evidence>
<keyword evidence="1 7" id="KW-1003">Cell membrane</keyword>
<keyword evidence="2 7" id="KW-0812">Transmembrane</keyword>
<dbReference type="NCBIfam" id="TIGR00247">
    <property type="entry name" value="endolytic transglycosylase MltG"/>
    <property type="match status" value="1"/>
</dbReference>